<dbReference type="Pfam" id="PF07816">
    <property type="entry name" value="DUF1645"/>
    <property type="match status" value="1"/>
</dbReference>
<reference evidence="2" key="1">
    <citation type="submission" date="2019-12" db="EMBL/GenBank/DDBJ databases">
        <authorList>
            <person name="Scholes J."/>
        </authorList>
    </citation>
    <scope>NUCLEOTIDE SEQUENCE</scope>
</reference>
<name>A0A9N7N052_STRHE</name>
<dbReference type="OrthoDB" id="902730at2759"/>
<feature type="compositionally biased region" description="Basic and acidic residues" evidence="1">
    <location>
        <begin position="252"/>
        <end position="263"/>
    </location>
</feature>
<sequence length="285" mass="31482">MQTRSAMSLSPSFNTNYSNTRLAGITARVAGEFASDGFRDKLRAEGEENWRFLGREKTWNTVIPGEDSGEDSEFEFSFAGRGSEMPSPVSADEIFCNGQIRPVYPFFNADLFPNRIRFGRRDEEECSAGSTVRMPLMKLFIEEREPAAATTSSSSSGADELDGVPADTYCVWRPKEAAAEVRCGKSSSVGSRSKRWRIGDLLRRSHSDGGKDRFLVFLSRGGSWRKAGEGEEKVKIAGKVRPAAARSPLGNRDGDEKRRSYSPHRQDFLGLIAGVNGSSKNLQPF</sequence>
<dbReference type="AlphaFoldDB" id="A0A9N7N052"/>
<dbReference type="Proteomes" id="UP001153555">
    <property type="component" value="Unassembled WGS sequence"/>
</dbReference>
<comment type="caution">
    <text evidence="2">The sequence shown here is derived from an EMBL/GenBank/DDBJ whole genome shotgun (WGS) entry which is preliminary data.</text>
</comment>
<protein>
    <submittedName>
        <fullName evidence="2">Uncharacterized protein</fullName>
    </submittedName>
</protein>
<feature type="region of interest" description="Disordered" evidence="1">
    <location>
        <begin position="239"/>
        <end position="263"/>
    </location>
</feature>
<accession>A0A9N7N052</accession>
<evidence type="ECO:0000313" key="2">
    <source>
        <dbReference type="EMBL" id="CAA0820899.1"/>
    </source>
</evidence>
<organism evidence="2 3">
    <name type="scientific">Striga hermonthica</name>
    <name type="common">Purple witchweed</name>
    <name type="synonym">Buchnera hermonthica</name>
    <dbReference type="NCBI Taxonomy" id="68872"/>
    <lineage>
        <taxon>Eukaryota</taxon>
        <taxon>Viridiplantae</taxon>
        <taxon>Streptophyta</taxon>
        <taxon>Embryophyta</taxon>
        <taxon>Tracheophyta</taxon>
        <taxon>Spermatophyta</taxon>
        <taxon>Magnoliopsida</taxon>
        <taxon>eudicotyledons</taxon>
        <taxon>Gunneridae</taxon>
        <taxon>Pentapetalae</taxon>
        <taxon>asterids</taxon>
        <taxon>lamiids</taxon>
        <taxon>Lamiales</taxon>
        <taxon>Orobanchaceae</taxon>
        <taxon>Buchnereae</taxon>
        <taxon>Striga</taxon>
    </lineage>
</organism>
<gene>
    <name evidence="2" type="ORF">SHERM_18901</name>
</gene>
<proteinExistence type="predicted"/>
<evidence type="ECO:0000313" key="3">
    <source>
        <dbReference type="Proteomes" id="UP001153555"/>
    </source>
</evidence>
<dbReference type="PANTHER" id="PTHR33095">
    <property type="entry name" value="OS07G0619500 PROTEIN"/>
    <property type="match status" value="1"/>
</dbReference>
<dbReference type="InterPro" id="IPR012442">
    <property type="entry name" value="DUF1645_plant"/>
</dbReference>
<keyword evidence="3" id="KW-1185">Reference proteome</keyword>
<evidence type="ECO:0000256" key="1">
    <source>
        <dbReference type="SAM" id="MobiDB-lite"/>
    </source>
</evidence>
<dbReference type="EMBL" id="CACSLK010020742">
    <property type="protein sequence ID" value="CAA0820899.1"/>
    <property type="molecule type" value="Genomic_DNA"/>
</dbReference>
<dbReference type="PANTHER" id="PTHR33095:SF127">
    <property type="entry name" value="OS05G0578100 PROTEIN"/>
    <property type="match status" value="1"/>
</dbReference>